<dbReference type="PROSITE" id="PS51873">
    <property type="entry name" value="TRIAD"/>
    <property type="match status" value="1"/>
</dbReference>
<dbReference type="GO" id="GO:0016740">
    <property type="term" value="F:transferase activity"/>
    <property type="evidence" value="ECO:0007669"/>
    <property type="project" value="UniProtKB-KW"/>
</dbReference>
<keyword evidence="9" id="KW-0812">Transmembrane</keyword>
<proteinExistence type="predicted"/>
<feature type="transmembrane region" description="Helical" evidence="9">
    <location>
        <begin position="448"/>
        <end position="478"/>
    </location>
</feature>
<dbReference type="GO" id="GO:0008270">
    <property type="term" value="F:zinc ion binding"/>
    <property type="evidence" value="ECO:0007669"/>
    <property type="project" value="UniProtKB-KW"/>
</dbReference>
<evidence type="ECO:0000256" key="3">
    <source>
        <dbReference type="ARBA" id="ARBA00022723"/>
    </source>
</evidence>
<keyword evidence="6" id="KW-0833">Ubl conjugation pathway</keyword>
<dbReference type="AlphaFoldDB" id="A0A1L7XBH9"/>
<dbReference type="Proteomes" id="UP000184330">
    <property type="component" value="Unassembled WGS sequence"/>
</dbReference>
<dbReference type="CDD" id="cd16630">
    <property type="entry name" value="RING-HC_RBR_RNF216"/>
    <property type="match status" value="1"/>
</dbReference>
<evidence type="ECO:0000256" key="8">
    <source>
        <dbReference type="SAM" id="MobiDB-lite"/>
    </source>
</evidence>
<dbReference type="EMBL" id="FJOG01000020">
    <property type="protein sequence ID" value="CZR62388.1"/>
    <property type="molecule type" value="Genomic_DNA"/>
</dbReference>
<sequence length="690" mass="77746">MMALSGLLKPSSHSHTHNTPTPRRQSRSPSESKPAPTPFSDSGSSPEAGTSSTSDVHIDSSHIREESSLQPLEAEDPDLRELNNSLVALAAIFPDVQVEVFREMLQSFDEESRLAVVTETLLKHKMKWVRGRYRVTVKEKEKTPAKEEKKEEDNTPAGSQGVVAPEDRFRSAKYKKAVKALAYQEFKGLSKSTINAVLAEFNYSYTLARPTLIGLSSKSWRFSISSLFLRRKPTSSLEAEHHPLVIWQSSGQGSIIPTFKATGSAELDKELYDSLIVPIKQRLLAEREQKDHILALELNNTEAEENEALHDCECCFTSTSFEELTACDGGGHFICFNCVRHAVNEAVFGQGWQRNIDLESGTLRCVAAMSDDCQGCIPQDLVRRAFNEDKSGKEVVRKLDERLAEDSLLKTQLPLIRCPFCSYAEVDELYLPQSQRSWRLKRLGPASLYTLVILILGVGMIPFLTPIFVLFSFVFLLLSSQQSFADYVSAQLHASVTRLRRKRLGLKFVCQNTECARASCISCSKAWTDIHICHESSLLALRTQVELAMSLAIKRTCPRCQMSFVKSSGCNKLTCVCGYQMCYVCRKDIGSGEGYRHFCEHFRPNGGRGCTECSKCDLYRCEDDEVVVKKAKEEAEKQWMEKEGTTLGGDEKVRKVLENEWKKDGSWFDWEWKAPNWEQTLDALVETVIE</sequence>
<keyword evidence="4" id="KW-0677">Repeat</keyword>
<keyword evidence="5" id="KW-0863">Zinc-finger</keyword>
<keyword evidence="7" id="KW-0862">Zinc</keyword>
<evidence type="ECO:0000256" key="6">
    <source>
        <dbReference type="ARBA" id="ARBA00022786"/>
    </source>
</evidence>
<dbReference type="InterPro" id="IPR047546">
    <property type="entry name" value="Rcat_RBR_RNF216"/>
</dbReference>
<keyword evidence="3" id="KW-0479">Metal-binding</keyword>
<feature type="compositionally biased region" description="Basic and acidic residues" evidence="8">
    <location>
        <begin position="56"/>
        <end position="67"/>
    </location>
</feature>
<dbReference type="InterPro" id="IPR044066">
    <property type="entry name" value="TRIAD_supradom"/>
</dbReference>
<dbReference type="Gene3D" id="1.20.120.1750">
    <property type="match status" value="1"/>
</dbReference>
<name>A0A1L7XBH9_9HELO</name>
<accession>A0A1L7XBH9</accession>
<feature type="compositionally biased region" description="Polar residues" evidence="8">
    <location>
        <begin position="11"/>
        <end position="31"/>
    </location>
</feature>
<dbReference type="CDD" id="cd20353">
    <property type="entry name" value="Rcat_RBR_RNF216"/>
    <property type="match status" value="1"/>
</dbReference>
<dbReference type="Pfam" id="PF26200">
    <property type="entry name" value="Rcat_RNF216"/>
    <property type="match status" value="1"/>
</dbReference>
<dbReference type="Pfam" id="PF26191">
    <property type="entry name" value="RING-HC_RBR_RNF216"/>
    <property type="match status" value="1"/>
</dbReference>
<dbReference type="SUPFAM" id="SSF57850">
    <property type="entry name" value="RING/U-box"/>
    <property type="match status" value="1"/>
</dbReference>
<reference evidence="11 12" key="1">
    <citation type="submission" date="2016-03" db="EMBL/GenBank/DDBJ databases">
        <authorList>
            <person name="Ploux O."/>
        </authorList>
    </citation>
    <scope>NUCLEOTIDE SEQUENCE [LARGE SCALE GENOMIC DNA]</scope>
    <source>
        <strain evidence="11 12">UAMH 11012</strain>
    </source>
</reference>
<evidence type="ECO:0000256" key="9">
    <source>
        <dbReference type="SAM" id="Phobius"/>
    </source>
</evidence>
<evidence type="ECO:0000256" key="5">
    <source>
        <dbReference type="ARBA" id="ARBA00022771"/>
    </source>
</evidence>
<dbReference type="PANTHER" id="PTHR22770:SF42">
    <property type="entry name" value="FINGER PROTEIN (ZIN), PUTATIVE (AFU_ORTHOLOGUE AFUA_4G03910)-RELATED"/>
    <property type="match status" value="1"/>
</dbReference>
<comment type="pathway">
    <text evidence="1">Protein modification; protein ubiquitination.</text>
</comment>
<evidence type="ECO:0000313" key="12">
    <source>
        <dbReference type="Proteomes" id="UP000184330"/>
    </source>
</evidence>
<feature type="compositionally biased region" description="Basic and acidic residues" evidence="8">
    <location>
        <begin position="139"/>
        <end position="153"/>
    </location>
</feature>
<feature type="domain" description="RING-type" evidence="10">
    <location>
        <begin position="308"/>
        <end position="614"/>
    </location>
</feature>
<keyword evidence="12" id="KW-1185">Reference proteome</keyword>
<evidence type="ECO:0000259" key="10">
    <source>
        <dbReference type="PROSITE" id="PS51873"/>
    </source>
</evidence>
<evidence type="ECO:0000256" key="2">
    <source>
        <dbReference type="ARBA" id="ARBA00022679"/>
    </source>
</evidence>
<keyword evidence="9" id="KW-1133">Transmembrane helix</keyword>
<keyword evidence="9" id="KW-0472">Membrane</keyword>
<protein>
    <submittedName>
        <fullName evidence="11">Related to RING-like zinc finger protein ZIN</fullName>
    </submittedName>
</protein>
<feature type="region of interest" description="Disordered" evidence="8">
    <location>
        <begin position="139"/>
        <end position="163"/>
    </location>
</feature>
<dbReference type="PANTHER" id="PTHR22770">
    <property type="entry name" value="UBIQUITIN CONJUGATING ENZYME 7 INTERACTING PROTEIN-RELATED"/>
    <property type="match status" value="1"/>
</dbReference>
<dbReference type="InterPro" id="IPR058758">
    <property type="entry name" value="UBA_RNF216"/>
</dbReference>
<dbReference type="OrthoDB" id="10009520at2759"/>
<organism evidence="11 12">
    <name type="scientific">Phialocephala subalpina</name>
    <dbReference type="NCBI Taxonomy" id="576137"/>
    <lineage>
        <taxon>Eukaryota</taxon>
        <taxon>Fungi</taxon>
        <taxon>Dikarya</taxon>
        <taxon>Ascomycota</taxon>
        <taxon>Pezizomycotina</taxon>
        <taxon>Leotiomycetes</taxon>
        <taxon>Helotiales</taxon>
        <taxon>Mollisiaceae</taxon>
        <taxon>Phialocephala</taxon>
        <taxon>Phialocephala fortinii species complex</taxon>
    </lineage>
</organism>
<keyword evidence="2" id="KW-0808">Transferase</keyword>
<evidence type="ECO:0000256" key="7">
    <source>
        <dbReference type="ARBA" id="ARBA00022833"/>
    </source>
</evidence>
<feature type="region of interest" description="Disordered" evidence="8">
    <location>
        <begin position="1"/>
        <end position="72"/>
    </location>
</feature>
<feature type="compositionally biased region" description="Polar residues" evidence="8">
    <location>
        <begin position="39"/>
        <end position="55"/>
    </location>
</feature>
<dbReference type="InterPro" id="IPR047544">
    <property type="entry name" value="RING-HC_RBR_RNF216"/>
</dbReference>
<evidence type="ECO:0000256" key="4">
    <source>
        <dbReference type="ARBA" id="ARBA00022737"/>
    </source>
</evidence>
<dbReference type="Pfam" id="PF26112">
    <property type="entry name" value="UBA_RNF216"/>
    <property type="match status" value="1"/>
</dbReference>
<gene>
    <name evidence="11" type="ORF">PAC_12285</name>
</gene>
<evidence type="ECO:0000256" key="1">
    <source>
        <dbReference type="ARBA" id="ARBA00004906"/>
    </source>
</evidence>
<evidence type="ECO:0000313" key="11">
    <source>
        <dbReference type="EMBL" id="CZR62388.1"/>
    </source>
</evidence>
<dbReference type="STRING" id="576137.A0A1L7XBH9"/>
<dbReference type="InterPro" id="IPR051628">
    <property type="entry name" value="LUBAC_E3_Ligases"/>
</dbReference>